<comment type="caution">
    <text evidence="8">The sequence shown here is derived from an EMBL/GenBank/DDBJ whole genome shotgun (WGS) entry which is preliminary data.</text>
</comment>
<dbReference type="PIRSF" id="PIRSF036979">
    <property type="entry name" value="Arginase"/>
    <property type="match status" value="1"/>
</dbReference>
<keyword evidence="4" id="KW-0464">Manganese</keyword>
<dbReference type="EMBL" id="MHLO01000029">
    <property type="protein sequence ID" value="OGZ11780.1"/>
    <property type="molecule type" value="Genomic_DNA"/>
</dbReference>
<sequence>MTTFLKPSQIKLDTKSANADDPRFRSLVRRWNGKEKCDIGIVGVPFDEGVRLSGGRIGAAKAPDAIREQLARYGTAYNISENADLSRLSIADCGNVTPTKNSRAMHERIENTVGEVLAKAKAAIVLGGGNDISYASVRALTRATKGRVGGANIDAHFDVRPVVGGKLTSGTPYRRLLAEGVIDGKHFAEIGVQGQVNAKAHREYLLKKHASIVLLSDVRKLGADRVMSALASRTKSCAALFVSIDIDVVAQAFAPGSSAPSSDGLFPEDILRFAYLAGRNPKVRLFEIVEVNPLFDVDERTSRLAANIILEFCAGFAGRL</sequence>
<dbReference type="InterPro" id="IPR005923">
    <property type="entry name" value="HutG"/>
</dbReference>
<evidence type="ECO:0000256" key="5">
    <source>
        <dbReference type="NCBIfam" id="TIGR01227"/>
    </source>
</evidence>
<dbReference type="Gene3D" id="3.40.800.10">
    <property type="entry name" value="Ureohydrolase domain"/>
    <property type="match status" value="1"/>
</dbReference>
<dbReference type="GO" id="GO:0046872">
    <property type="term" value="F:metal ion binding"/>
    <property type="evidence" value="ECO:0007669"/>
    <property type="project" value="UniProtKB-KW"/>
</dbReference>
<dbReference type="Proteomes" id="UP000178636">
    <property type="component" value="Unassembled WGS sequence"/>
</dbReference>
<dbReference type="CDD" id="cd09988">
    <property type="entry name" value="Formimidoylglutamase"/>
    <property type="match status" value="1"/>
</dbReference>
<dbReference type="NCBIfam" id="TIGR01227">
    <property type="entry name" value="hutG"/>
    <property type="match status" value="1"/>
</dbReference>
<dbReference type="InterPro" id="IPR006035">
    <property type="entry name" value="Ureohydrolase"/>
</dbReference>
<evidence type="ECO:0000256" key="7">
    <source>
        <dbReference type="RuleBase" id="RU003684"/>
    </source>
</evidence>
<dbReference type="SUPFAM" id="SSF52768">
    <property type="entry name" value="Arginase/deacetylase"/>
    <property type="match status" value="1"/>
</dbReference>
<comment type="similarity">
    <text evidence="6 7">Belongs to the arginase family.</text>
</comment>
<dbReference type="PANTHER" id="PTHR11358:SF35">
    <property type="entry name" value="FORMIMIDOYLGLUTAMASE"/>
    <property type="match status" value="1"/>
</dbReference>
<accession>A0A1G2DFZ0</accession>
<evidence type="ECO:0000256" key="2">
    <source>
        <dbReference type="ARBA" id="ARBA00022801"/>
    </source>
</evidence>
<dbReference type="GO" id="GO:0033389">
    <property type="term" value="P:putrescine biosynthetic process from arginine, via agmatine"/>
    <property type="evidence" value="ECO:0007669"/>
    <property type="project" value="TreeGrafter"/>
</dbReference>
<evidence type="ECO:0000256" key="4">
    <source>
        <dbReference type="ARBA" id="ARBA00023211"/>
    </source>
</evidence>
<dbReference type="AlphaFoldDB" id="A0A1G2DFZ0"/>
<dbReference type="PROSITE" id="PS01053">
    <property type="entry name" value="ARGINASE_1"/>
    <property type="match status" value="1"/>
</dbReference>
<evidence type="ECO:0000256" key="3">
    <source>
        <dbReference type="ARBA" id="ARBA00022808"/>
    </source>
</evidence>
<evidence type="ECO:0000313" key="9">
    <source>
        <dbReference type="Proteomes" id="UP000178636"/>
    </source>
</evidence>
<dbReference type="GO" id="GO:0008783">
    <property type="term" value="F:agmatinase activity"/>
    <property type="evidence" value="ECO:0007669"/>
    <property type="project" value="TreeGrafter"/>
</dbReference>
<dbReference type="EC" id="3.5.3.8" evidence="5"/>
<proteinExistence type="inferred from homology"/>
<keyword evidence="2 7" id="KW-0378">Hydrolase</keyword>
<dbReference type="GO" id="GO:0019556">
    <property type="term" value="P:L-histidine catabolic process to glutamate and formamide"/>
    <property type="evidence" value="ECO:0007669"/>
    <property type="project" value="UniProtKB-UniRule"/>
</dbReference>
<keyword evidence="1" id="KW-0479">Metal-binding</keyword>
<dbReference type="InterPro" id="IPR023696">
    <property type="entry name" value="Ureohydrolase_dom_sf"/>
</dbReference>
<organism evidence="8 9">
    <name type="scientific">Candidatus Lloydbacteria bacterium RIFCSPHIGHO2_02_FULL_54_17</name>
    <dbReference type="NCBI Taxonomy" id="1798664"/>
    <lineage>
        <taxon>Bacteria</taxon>
        <taxon>Candidatus Lloydiibacteriota</taxon>
    </lineage>
</organism>
<keyword evidence="3" id="KW-0369">Histidine metabolism</keyword>
<evidence type="ECO:0000256" key="1">
    <source>
        <dbReference type="ARBA" id="ARBA00022723"/>
    </source>
</evidence>
<dbReference type="InterPro" id="IPR020855">
    <property type="entry name" value="Ureohydrolase_Mn_BS"/>
</dbReference>
<evidence type="ECO:0000313" key="8">
    <source>
        <dbReference type="EMBL" id="OGZ11780.1"/>
    </source>
</evidence>
<dbReference type="STRING" id="1798664.A3C93_02500"/>
<gene>
    <name evidence="8" type="ORF">A3C93_02500</name>
</gene>
<evidence type="ECO:0000256" key="6">
    <source>
        <dbReference type="PROSITE-ProRule" id="PRU00742"/>
    </source>
</evidence>
<dbReference type="PANTHER" id="PTHR11358">
    <property type="entry name" value="ARGINASE/AGMATINASE"/>
    <property type="match status" value="1"/>
</dbReference>
<name>A0A1G2DFZ0_9BACT</name>
<dbReference type="GO" id="GO:0050415">
    <property type="term" value="F:formimidoylglutamase activity"/>
    <property type="evidence" value="ECO:0007669"/>
    <property type="project" value="UniProtKB-UniRule"/>
</dbReference>
<reference evidence="8 9" key="1">
    <citation type="journal article" date="2016" name="Nat. Commun.">
        <title>Thousands of microbial genomes shed light on interconnected biogeochemical processes in an aquifer system.</title>
        <authorList>
            <person name="Anantharaman K."/>
            <person name="Brown C.T."/>
            <person name="Hug L.A."/>
            <person name="Sharon I."/>
            <person name="Castelle C.J."/>
            <person name="Probst A.J."/>
            <person name="Thomas B.C."/>
            <person name="Singh A."/>
            <person name="Wilkins M.J."/>
            <person name="Karaoz U."/>
            <person name="Brodie E.L."/>
            <person name="Williams K.H."/>
            <person name="Hubbard S.S."/>
            <person name="Banfield J.F."/>
        </authorList>
    </citation>
    <scope>NUCLEOTIDE SEQUENCE [LARGE SCALE GENOMIC DNA]</scope>
</reference>
<dbReference type="PROSITE" id="PS51409">
    <property type="entry name" value="ARGINASE_2"/>
    <property type="match status" value="1"/>
</dbReference>
<protein>
    <recommendedName>
        <fullName evidence="5">Formimidoylglutamase</fullName>
        <ecNumber evidence="5">3.5.3.8</ecNumber>
    </recommendedName>
</protein>
<dbReference type="Pfam" id="PF00491">
    <property type="entry name" value="Arginase"/>
    <property type="match status" value="1"/>
</dbReference>